<organism evidence="2">
    <name type="scientific">Candidatus Methanophaga sp. ANME-1 ERB7</name>
    <dbReference type="NCBI Taxonomy" id="2759913"/>
    <lineage>
        <taxon>Archaea</taxon>
        <taxon>Methanobacteriati</taxon>
        <taxon>Methanobacteriota</taxon>
        <taxon>Stenosarchaea group</taxon>
        <taxon>Methanomicrobia</taxon>
        <taxon>Candidatus Methanophagales</taxon>
        <taxon>Candidatus Methanophagaceae</taxon>
        <taxon>Candidatus Methanophaga</taxon>
    </lineage>
</organism>
<dbReference type="PROSITE" id="PS51112">
    <property type="entry name" value="AMMECR1"/>
    <property type="match status" value="1"/>
</dbReference>
<proteinExistence type="predicted"/>
<dbReference type="InterPro" id="IPR027623">
    <property type="entry name" value="AmmeMemoSam_A"/>
</dbReference>
<dbReference type="InterPro" id="IPR027485">
    <property type="entry name" value="AMMECR1_N"/>
</dbReference>
<gene>
    <name evidence="2" type="ORF">BICGGCBA_00002</name>
</gene>
<dbReference type="InterPro" id="IPR023473">
    <property type="entry name" value="AMMECR1"/>
</dbReference>
<dbReference type="Gene3D" id="3.30.700.20">
    <property type="entry name" value="Hypothetical protein ph0010, domain 1"/>
    <property type="match status" value="1"/>
</dbReference>
<accession>A0A7G9ZC32</accession>
<dbReference type="Gene3D" id="3.30.1490.150">
    <property type="entry name" value="Hypothetical protein ph0010, domain 2"/>
    <property type="match status" value="1"/>
</dbReference>
<dbReference type="EMBL" id="MT631703">
    <property type="protein sequence ID" value="QNO57816.1"/>
    <property type="molecule type" value="Genomic_DNA"/>
</dbReference>
<evidence type="ECO:0000313" key="2">
    <source>
        <dbReference type="EMBL" id="QNO57816.1"/>
    </source>
</evidence>
<feature type="domain" description="AMMECR1" evidence="1">
    <location>
        <begin position="59"/>
        <end position="244"/>
    </location>
</feature>
<dbReference type="PANTHER" id="PTHR13016">
    <property type="entry name" value="AMMECR1 HOMOLOG"/>
    <property type="match status" value="1"/>
</dbReference>
<dbReference type="InterPro" id="IPR036071">
    <property type="entry name" value="AMMECR1_dom_sf"/>
</dbReference>
<name>A0A7G9ZC32_9EURY</name>
<dbReference type="InterPro" id="IPR002733">
    <property type="entry name" value="AMMECR1_domain"/>
</dbReference>
<reference evidence="2" key="1">
    <citation type="submission" date="2020-06" db="EMBL/GenBank/DDBJ databases">
        <title>Unique genomic features of the anaerobic methanotrophic archaea.</title>
        <authorList>
            <person name="Chadwick G.L."/>
            <person name="Skennerton C.T."/>
            <person name="Laso-Perez R."/>
            <person name="Leu A.O."/>
            <person name="Speth D.R."/>
            <person name="Yu H."/>
            <person name="Morgan-Lang C."/>
            <person name="Hatzenpichler R."/>
            <person name="Goudeau D."/>
            <person name="Malmstrom R."/>
            <person name="Brazelton W.J."/>
            <person name="Woyke T."/>
            <person name="Hallam S.J."/>
            <person name="Tyson G.W."/>
            <person name="Wegener G."/>
            <person name="Boetius A."/>
            <person name="Orphan V."/>
        </authorList>
    </citation>
    <scope>NUCLEOTIDE SEQUENCE</scope>
</reference>
<dbReference type="AlphaFoldDB" id="A0A7G9ZC32"/>
<evidence type="ECO:0000259" key="1">
    <source>
        <dbReference type="PROSITE" id="PS51112"/>
    </source>
</evidence>
<dbReference type="Pfam" id="PF01871">
    <property type="entry name" value="AMMECR1"/>
    <property type="match status" value="1"/>
</dbReference>
<dbReference type="NCBIfam" id="TIGR04335">
    <property type="entry name" value="AmmeMemoSam_A"/>
    <property type="match status" value="1"/>
</dbReference>
<sequence>MVNKKLLSFTLLALLFLLLSLGTLYCKDNQRKPIKECKTPVITKKGDEKMDTKKWLSEDEGEYLLGVARETIKNRLSNIEESQIDWKEIPEKFQERLGTFVTVTIEDNLRGCIGHIIPRESLIEGIKENAINAAFKDPRFHPLTKEEFEKIEIEISILTSPQEFSYTGAEDLLKKLRPGIDGVIIKKGFYEATFLPQVWEQLSEKEEFLSHLCLKAGLSPDSWKKEKLHVSTYQVQAFGEKELR</sequence>
<dbReference type="NCBIfam" id="TIGR00296">
    <property type="entry name" value="TIGR00296 family protein"/>
    <property type="match status" value="1"/>
</dbReference>
<dbReference type="SUPFAM" id="SSF143447">
    <property type="entry name" value="AMMECR1-like"/>
    <property type="match status" value="1"/>
</dbReference>
<protein>
    <recommendedName>
        <fullName evidence="1">AMMECR1 domain-containing protein</fullName>
    </recommendedName>
</protein>
<dbReference type="PANTHER" id="PTHR13016:SF0">
    <property type="entry name" value="AMME SYNDROME CANDIDATE GENE 1 PROTEIN"/>
    <property type="match status" value="1"/>
</dbReference>